<sequence>MKTQESNILNFTLMLLMIMLSLQAAAQNEQQEKLVEFNAKRIEYNKSGMLILGSWAVGNMVLGGVMAGRTSGQTKAFHQMNIYWNTVNLAIAGFGYYSAMKEIPGSDFWETMQAQHGIEKILIVNAALDVAYMAGGLYLNERGRRVGSEQLQGFGKSVILQGAFLMSFDAIKYAFHLGHGKALPEIVKHIGTTQNGIGLMMNF</sequence>
<gene>
    <name evidence="3" type="ORF">MM239_10880</name>
</gene>
<dbReference type="EMBL" id="JAKZGP010000025">
    <property type="protein sequence ID" value="MCH7409900.1"/>
    <property type="molecule type" value="Genomic_DNA"/>
</dbReference>
<feature type="chain" id="PRO_5046073561" evidence="2">
    <location>
        <begin position="25"/>
        <end position="203"/>
    </location>
</feature>
<accession>A0ABS9V1P8</accession>
<protein>
    <submittedName>
        <fullName evidence="3">Uncharacterized protein</fullName>
    </submittedName>
</protein>
<dbReference type="InterPro" id="IPR054261">
    <property type="entry name" value="DUF6992"/>
</dbReference>
<name>A0ABS9V1P8_9BACT</name>
<dbReference type="Pfam" id="PF22503">
    <property type="entry name" value="DUF6992"/>
    <property type="match status" value="1"/>
</dbReference>
<keyword evidence="1" id="KW-0812">Transmembrane</keyword>
<organism evidence="3 4">
    <name type="scientific">Belliella filtrata</name>
    <dbReference type="NCBI Taxonomy" id="2923435"/>
    <lineage>
        <taxon>Bacteria</taxon>
        <taxon>Pseudomonadati</taxon>
        <taxon>Bacteroidota</taxon>
        <taxon>Cytophagia</taxon>
        <taxon>Cytophagales</taxon>
        <taxon>Cyclobacteriaceae</taxon>
        <taxon>Belliella</taxon>
    </lineage>
</organism>
<dbReference type="RefSeq" id="WP_241348270.1">
    <property type="nucleotide sequence ID" value="NZ_JAKZGP010000025.1"/>
</dbReference>
<keyword evidence="1" id="KW-0472">Membrane</keyword>
<reference evidence="3" key="1">
    <citation type="submission" date="2022-03" db="EMBL/GenBank/DDBJ databases">
        <title>De novo assembled genomes of Belliella spp. (Cyclobacteriaceae) strains.</title>
        <authorList>
            <person name="Szabo A."/>
            <person name="Korponai K."/>
            <person name="Felfoldi T."/>
        </authorList>
    </citation>
    <scope>NUCLEOTIDE SEQUENCE</scope>
    <source>
        <strain evidence="3">DSM 111904</strain>
    </source>
</reference>
<evidence type="ECO:0000313" key="4">
    <source>
        <dbReference type="Proteomes" id="UP001165489"/>
    </source>
</evidence>
<keyword evidence="1" id="KW-1133">Transmembrane helix</keyword>
<keyword evidence="2" id="KW-0732">Signal</keyword>
<evidence type="ECO:0000256" key="2">
    <source>
        <dbReference type="SAM" id="SignalP"/>
    </source>
</evidence>
<feature type="signal peptide" evidence="2">
    <location>
        <begin position="1"/>
        <end position="24"/>
    </location>
</feature>
<keyword evidence="4" id="KW-1185">Reference proteome</keyword>
<evidence type="ECO:0000313" key="3">
    <source>
        <dbReference type="EMBL" id="MCH7409900.1"/>
    </source>
</evidence>
<feature type="transmembrane region" description="Helical" evidence="1">
    <location>
        <begin position="82"/>
        <end position="100"/>
    </location>
</feature>
<comment type="caution">
    <text evidence="3">The sequence shown here is derived from an EMBL/GenBank/DDBJ whole genome shotgun (WGS) entry which is preliminary data.</text>
</comment>
<dbReference type="Proteomes" id="UP001165489">
    <property type="component" value="Unassembled WGS sequence"/>
</dbReference>
<feature type="transmembrane region" description="Helical" evidence="1">
    <location>
        <begin position="50"/>
        <end position="70"/>
    </location>
</feature>
<evidence type="ECO:0000256" key="1">
    <source>
        <dbReference type="SAM" id="Phobius"/>
    </source>
</evidence>
<proteinExistence type="predicted"/>